<protein>
    <recommendedName>
        <fullName evidence="3">histidine kinase</fullName>
        <ecNumber evidence="3">2.7.13.3</ecNumber>
    </recommendedName>
</protein>
<dbReference type="InterPro" id="IPR004358">
    <property type="entry name" value="Sig_transdc_His_kin-like_C"/>
</dbReference>
<gene>
    <name evidence="9" type="ORF">JK634_05175</name>
</gene>
<dbReference type="GO" id="GO:0016036">
    <property type="term" value="P:cellular response to phosphate starvation"/>
    <property type="evidence" value="ECO:0007669"/>
    <property type="project" value="TreeGrafter"/>
</dbReference>
<accession>A0A937FDF1</accession>
<dbReference type="InterPro" id="IPR005467">
    <property type="entry name" value="His_kinase_dom"/>
</dbReference>
<dbReference type="EMBL" id="JAESWA010000017">
    <property type="protein sequence ID" value="MBL4931189.1"/>
    <property type="molecule type" value="Genomic_DNA"/>
</dbReference>
<keyword evidence="7" id="KW-0902">Two-component regulatory system</keyword>
<dbReference type="InterPro" id="IPR050351">
    <property type="entry name" value="BphY/WalK/GraS-like"/>
</dbReference>
<keyword evidence="4" id="KW-0597">Phosphoprotein</keyword>
<reference evidence="9" key="1">
    <citation type="submission" date="2021-01" db="EMBL/GenBank/DDBJ databases">
        <title>Genome public.</title>
        <authorList>
            <person name="Liu C."/>
            <person name="Sun Q."/>
        </authorList>
    </citation>
    <scope>NUCLEOTIDE SEQUENCE</scope>
    <source>
        <strain evidence="9">YIM B02565</strain>
    </source>
</reference>
<comment type="caution">
    <text evidence="9">The sequence shown here is derived from an EMBL/GenBank/DDBJ whole genome shotgun (WGS) entry which is preliminary data.</text>
</comment>
<dbReference type="GO" id="GO:0000155">
    <property type="term" value="F:phosphorelay sensor kinase activity"/>
    <property type="evidence" value="ECO:0007669"/>
    <property type="project" value="InterPro"/>
</dbReference>
<dbReference type="Gene3D" id="3.30.565.10">
    <property type="entry name" value="Histidine kinase-like ATPase, C-terminal domain"/>
    <property type="match status" value="1"/>
</dbReference>
<dbReference type="Gene3D" id="1.10.287.130">
    <property type="match status" value="1"/>
</dbReference>
<dbReference type="SMART" id="SM00388">
    <property type="entry name" value="HisKA"/>
    <property type="match status" value="1"/>
</dbReference>
<evidence type="ECO:0000256" key="6">
    <source>
        <dbReference type="ARBA" id="ARBA00022777"/>
    </source>
</evidence>
<evidence type="ECO:0000256" key="5">
    <source>
        <dbReference type="ARBA" id="ARBA00022679"/>
    </source>
</evidence>
<dbReference type="PROSITE" id="PS50109">
    <property type="entry name" value="HIS_KIN"/>
    <property type="match status" value="1"/>
</dbReference>
<evidence type="ECO:0000256" key="1">
    <source>
        <dbReference type="ARBA" id="ARBA00000085"/>
    </source>
</evidence>
<sequence length="295" mass="33929">MMVAVCILIIIIILLAIYIVFMELQLKNINKQLDKRLQDKTRQPISLALQSRKLNTLGANINRCLKAEETLRLKSVNEEKRVKELIANISHDLRTPLTAIKGYQQLMEKSELNDNQRNKLEIAQKHTQELGKLIEYFFEYSYLINTDPELKLESINITKMVTECLVSSIPSLEERNLKLKFEETPPIYVYVDKEMVKRIIQNLIRNCIQHSSGDIEVKVLKKKDAVISFRNPVEDSKKIEVNRIFERFYTGDKARNNSTGLGLSIVKILVDQIGGSVEATLVDDKLDIQVKFPLG</sequence>
<comment type="catalytic activity">
    <reaction evidence="1">
        <text>ATP + protein L-histidine = ADP + protein N-phospho-L-histidine.</text>
        <dbReference type="EC" id="2.7.13.3"/>
    </reaction>
</comment>
<keyword evidence="10" id="KW-1185">Reference proteome</keyword>
<dbReference type="InterPro" id="IPR036097">
    <property type="entry name" value="HisK_dim/P_sf"/>
</dbReference>
<dbReference type="EC" id="2.7.13.3" evidence="3"/>
<comment type="subcellular location">
    <subcellularLocation>
        <location evidence="2">Membrane</location>
    </subcellularLocation>
</comment>
<evidence type="ECO:0000256" key="3">
    <source>
        <dbReference type="ARBA" id="ARBA00012438"/>
    </source>
</evidence>
<evidence type="ECO:0000256" key="7">
    <source>
        <dbReference type="ARBA" id="ARBA00023012"/>
    </source>
</evidence>
<dbReference type="PANTHER" id="PTHR45453:SF1">
    <property type="entry name" value="PHOSPHATE REGULON SENSOR PROTEIN PHOR"/>
    <property type="match status" value="1"/>
</dbReference>
<dbReference type="Pfam" id="PF00512">
    <property type="entry name" value="HisKA"/>
    <property type="match status" value="1"/>
</dbReference>
<dbReference type="PANTHER" id="PTHR45453">
    <property type="entry name" value="PHOSPHATE REGULON SENSOR PROTEIN PHOR"/>
    <property type="match status" value="1"/>
</dbReference>
<dbReference type="Proteomes" id="UP000623681">
    <property type="component" value="Unassembled WGS sequence"/>
</dbReference>
<proteinExistence type="predicted"/>
<dbReference type="Pfam" id="PF02518">
    <property type="entry name" value="HATPase_c"/>
    <property type="match status" value="1"/>
</dbReference>
<dbReference type="InterPro" id="IPR003661">
    <property type="entry name" value="HisK_dim/P_dom"/>
</dbReference>
<dbReference type="GO" id="GO:0005886">
    <property type="term" value="C:plasma membrane"/>
    <property type="evidence" value="ECO:0007669"/>
    <property type="project" value="TreeGrafter"/>
</dbReference>
<feature type="domain" description="Histidine kinase" evidence="8">
    <location>
        <begin position="88"/>
        <end position="295"/>
    </location>
</feature>
<organism evidence="9 10">
    <name type="scientific">Clostridium paridis</name>
    <dbReference type="NCBI Taxonomy" id="2803863"/>
    <lineage>
        <taxon>Bacteria</taxon>
        <taxon>Bacillati</taxon>
        <taxon>Bacillota</taxon>
        <taxon>Clostridia</taxon>
        <taxon>Eubacteriales</taxon>
        <taxon>Clostridiaceae</taxon>
        <taxon>Clostridium</taxon>
    </lineage>
</organism>
<dbReference type="GO" id="GO:0004721">
    <property type="term" value="F:phosphoprotein phosphatase activity"/>
    <property type="evidence" value="ECO:0007669"/>
    <property type="project" value="TreeGrafter"/>
</dbReference>
<keyword evidence="6 9" id="KW-0418">Kinase</keyword>
<dbReference type="CDD" id="cd00075">
    <property type="entry name" value="HATPase"/>
    <property type="match status" value="1"/>
</dbReference>
<keyword evidence="5" id="KW-0808">Transferase</keyword>
<dbReference type="CDD" id="cd00082">
    <property type="entry name" value="HisKA"/>
    <property type="match status" value="1"/>
</dbReference>
<dbReference type="InterPro" id="IPR036890">
    <property type="entry name" value="HATPase_C_sf"/>
</dbReference>
<dbReference type="AlphaFoldDB" id="A0A937FDF1"/>
<evidence type="ECO:0000256" key="2">
    <source>
        <dbReference type="ARBA" id="ARBA00004370"/>
    </source>
</evidence>
<evidence type="ECO:0000313" key="9">
    <source>
        <dbReference type="EMBL" id="MBL4931189.1"/>
    </source>
</evidence>
<dbReference type="SUPFAM" id="SSF47384">
    <property type="entry name" value="Homodimeric domain of signal transducing histidine kinase"/>
    <property type="match status" value="1"/>
</dbReference>
<evidence type="ECO:0000256" key="4">
    <source>
        <dbReference type="ARBA" id="ARBA00022553"/>
    </source>
</evidence>
<dbReference type="InterPro" id="IPR003594">
    <property type="entry name" value="HATPase_dom"/>
</dbReference>
<name>A0A937FDF1_9CLOT</name>
<dbReference type="SMART" id="SM00387">
    <property type="entry name" value="HATPase_c"/>
    <property type="match status" value="1"/>
</dbReference>
<evidence type="ECO:0000259" key="8">
    <source>
        <dbReference type="PROSITE" id="PS50109"/>
    </source>
</evidence>
<dbReference type="PRINTS" id="PR00344">
    <property type="entry name" value="BCTRLSENSOR"/>
</dbReference>
<evidence type="ECO:0000313" key="10">
    <source>
        <dbReference type="Proteomes" id="UP000623681"/>
    </source>
</evidence>
<dbReference type="SUPFAM" id="SSF55874">
    <property type="entry name" value="ATPase domain of HSP90 chaperone/DNA topoisomerase II/histidine kinase"/>
    <property type="match status" value="1"/>
</dbReference>